<dbReference type="EMBL" id="KN847041">
    <property type="protein sequence ID" value="KIW30896.1"/>
    <property type="molecule type" value="Genomic_DNA"/>
</dbReference>
<name>A0A0D1ZS61_9EURO</name>
<evidence type="ECO:0000256" key="5">
    <source>
        <dbReference type="SAM" id="Phobius"/>
    </source>
</evidence>
<evidence type="ECO:0000313" key="7">
    <source>
        <dbReference type="Proteomes" id="UP000054466"/>
    </source>
</evidence>
<evidence type="ECO:0000256" key="4">
    <source>
        <dbReference type="ARBA" id="ARBA00023136"/>
    </source>
</evidence>
<keyword evidence="2 5" id="KW-0812">Transmembrane</keyword>
<dbReference type="Proteomes" id="UP000054466">
    <property type="component" value="Unassembled WGS sequence"/>
</dbReference>
<gene>
    <name evidence="6" type="ORF">PV07_02588</name>
</gene>
<dbReference type="GO" id="GO:0016020">
    <property type="term" value="C:membrane"/>
    <property type="evidence" value="ECO:0007669"/>
    <property type="project" value="UniProtKB-SubCell"/>
</dbReference>
<dbReference type="PANTHER" id="PTHR31465:SF13">
    <property type="entry name" value="RTA1 DOMAIN PROTEIN-RELATED"/>
    <property type="match status" value="1"/>
</dbReference>
<reference evidence="6 7" key="1">
    <citation type="submission" date="2015-01" db="EMBL/GenBank/DDBJ databases">
        <title>The Genome Sequence of Cladophialophora immunda CBS83496.</title>
        <authorList>
            <consortium name="The Broad Institute Genomics Platform"/>
            <person name="Cuomo C."/>
            <person name="de Hoog S."/>
            <person name="Gorbushina A."/>
            <person name="Stielow B."/>
            <person name="Teixiera M."/>
            <person name="Abouelleil A."/>
            <person name="Chapman S.B."/>
            <person name="Priest M."/>
            <person name="Young S.K."/>
            <person name="Wortman J."/>
            <person name="Nusbaum C."/>
            <person name="Birren B."/>
        </authorList>
    </citation>
    <scope>NUCLEOTIDE SEQUENCE [LARGE SCALE GENOMIC DNA]</scope>
    <source>
        <strain evidence="6 7">CBS 83496</strain>
    </source>
</reference>
<dbReference type="InterPro" id="IPR007568">
    <property type="entry name" value="RTA1"/>
</dbReference>
<evidence type="ECO:0000313" key="6">
    <source>
        <dbReference type="EMBL" id="KIW30896.1"/>
    </source>
</evidence>
<dbReference type="GeneID" id="27341782"/>
<feature type="transmembrane region" description="Helical" evidence="5">
    <location>
        <begin position="84"/>
        <end position="102"/>
    </location>
</feature>
<comment type="subcellular location">
    <subcellularLocation>
        <location evidence="1">Membrane</location>
        <topology evidence="1">Multi-pass membrane protein</topology>
    </subcellularLocation>
</comment>
<evidence type="ECO:0000256" key="3">
    <source>
        <dbReference type="ARBA" id="ARBA00022989"/>
    </source>
</evidence>
<protein>
    <submittedName>
        <fullName evidence="6">Uncharacterized protein</fullName>
    </submittedName>
</protein>
<feature type="transmembrane region" description="Helical" evidence="5">
    <location>
        <begin position="20"/>
        <end position="38"/>
    </location>
</feature>
<dbReference type="AlphaFoldDB" id="A0A0D1ZS61"/>
<sequence>MSEPDTSVAINPYLHHVAKGASSAFAVLFFLSFLLHIYQSSKYKSWYYTMCLPMAAGLVVGGFICREISAFNGSDQVSAVEGLFYTATYVFTVPLYALILHLDYHLPTYPPALVPRIHPPLYLLLISIFTSAIIACTAQGCATYFSPEGRSSGELTSGLRLVKASLFLQLFLNLLLIIILKVWLIRLCIRRRRPAQQTSSPPHDVAKVVGLVFFLLGLIVLTNVFRTVQIYAQPTSRLWTTEGWFWGFMVAEWVLYSAAWHLMHPGRMMNQRGWGQCCHRSNRGGSGNEQTPARKV</sequence>
<feature type="transmembrane region" description="Helical" evidence="5">
    <location>
        <begin position="166"/>
        <end position="184"/>
    </location>
</feature>
<keyword evidence="4 5" id="KW-0472">Membrane</keyword>
<evidence type="ECO:0000256" key="1">
    <source>
        <dbReference type="ARBA" id="ARBA00004141"/>
    </source>
</evidence>
<feature type="transmembrane region" description="Helical" evidence="5">
    <location>
        <begin position="45"/>
        <end position="64"/>
    </location>
</feature>
<feature type="transmembrane region" description="Helical" evidence="5">
    <location>
        <begin position="122"/>
        <end position="146"/>
    </location>
</feature>
<keyword evidence="7" id="KW-1185">Reference proteome</keyword>
<feature type="transmembrane region" description="Helical" evidence="5">
    <location>
        <begin position="244"/>
        <end position="263"/>
    </location>
</feature>
<dbReference type="RefSeq" id="XP_016251112.1">
    <property type="nucleotide sequence ID" value="XM_016389210.1"/>
</dbReference>
<evidence type="ECO:0000256" key="2">
    <source>
        <dbReference type="ARBA" id="ARBA00022692"/>
    </source>
</evidence>
<organism evidence="6 7">
    <name type="scientific">Cladophialophora immunda</name>
    <dbReference type="NCBI Taxonomy" id="569365"/>
    <lineage>
        <taxon>Eukaryota</taxon>
        <taxon>Fungi</taxon>
        <taxon>Dikarya</taxon>
        <taxon>Ascomycota</taxon>
        <taxon>Pezizomycotina</taxon>
        <taxon>Eurotiomycetes</taxon>
        <taxon>Chaetothyriomycetidae</taxon>
        <taxon>Chaetothyriales</taxon>
        <taxon>Herpotrichiellaceae</taxon>
        <taxon>Cladophialophora</taxon>
    </lineage>
</organism>
<dbReference type="HOGENOM" id="CLU_088296_0_0_1"/>
<dbReference type="VEuPathDB" id="FungiDB:PV07_02588"/>
<keyword evidence="3 5" id="KW-1133">Transmembrane helix</keyword>
<dbReference type="Pfam" id="PF04479">
    <property type="entry name" value="RTA1"/>
    <property type="match status" value="1"/>
</dbReference>
<feature type="transmembrane region" description="Helical" evidence="5">
    <location>
        <begin position="205"/>
        <end position="224"/>
    </location>
</feature>
<dbReference type="OrthoDB" id="3358017at2759"/>
<proteinExistence type="predicted"/>
<dbReference type="PANTHER" id="PTHR31465">
    <property type="entry name" value="PROTEIN RTA1-RELATED"/>
    <property type="match status" value="1"/>
</dbReference>
<accession>A0A0D1ZS61</accession>